<accession>A0A385EFD0</accession>
<organism evidence="1 2">
    <name type="scientific">Caulobacter phage CcrBL9</name>
    <dbReference type="NCBI Taxonomy" id="2283270"/>
    <lineage>
        <taxon>Viruses</taxon>
        <taxon>Duplodnaviria</taxon>
        <taxon>Heunggongvirae</taxon>
        <taxon>Uroviricota</taxon>
        <taxon>Caudoviricetes</taxon>
        <taxon>Jeanschmidtviridae</taxon>
        <taxon>Bertelyvirus</taxon>
        <taxon>Bertelyvirus BL9</taxon>
    </lineage>
</organism>
<reference evidence="1 2" key="2">
    <citation type="submission" date="2018-09" db="EMBL/GenBank/DDBJ databases">
        <title>Giant CbK-like Caulobacter bacteriophages have genetically divergent genomes.</title>
        <authorList>
            <person name="Wilson K."/>
            <person name="Ely B."/>
        </authorList>
    </citation>
    <scope>NUCLEOTIDE SEQUENCE [LARGE SCALE GENOMIC DNA]</scope>
</reference>
<evidence type="ECO:0000313" key="2">
    <source>
        <dbReference type="Proteomes" id="UP000259421"/>
    </source>
</evidence>
<proteinExistence type="predicted"/>
<sequence>MSDYERQFEEQFDDLEVDRRRARSLIDDFATHAVPEDKKDAVDKLIGLANYFDHLEIKLDLETAIAAWALVEEALLCGPEEIDDLIQDIAAG</sequence>
<keyword evidence="2" id="KW-1185">Reference proteome</keyword>
<dbReference type="Proteomes" id="UP000259421">
    <property type="component" value="Segment"/>
</dbReference>
<name>A0A385EFD0_9CAUD</name>
<dbReference type="EMBL" id="MH588546">
    <property type="protein sequence ID" value="AXQ69487.1"/>
    <property type="molecule type" value="Genomic_DNA"/>
</dbReference>
<reference evidence="2" key="1">
    <citation type="submission" date="2018-07" db="EMBL/GenBank/DDBJ databases">
        <title>Giant CbK-like Caulobacter bacteriophages have genetically divergent genomes.</title>
        <authorList>
            <person name="Wilson K.M."/>
            <person name="Ely B."/>
        </authorList>
    </citation>
    <scope>NUCLEOTIDE SEQUENCE [LARGE SCALE GENOMIC DNA]</scope>
</reference>
<gene>
    <name evidence="1" type="ORF">CcrBL9_gp463</name>
</gene>
<protein>
    <submittedName>
        <fullName evidence="1">Uncharacterized protein</fullName>
    </submittedName>
</protein>
<evidence type="ECO:0000313" key="1">
    <source>
        <dbReference type="EMBL" id="AXQ69487.1"/>
    </source>
</evidence>